<dbReference type="EMBL" id="PEKC01000045">
    <property type="protein sequence ID" value="PII35474.1"/>
    <property type="molecule type" value="Genomic_DNA"/>
</dbReference>
<dbReference type="SMART" id="SM00382">
    <property type="entry name" value="AAA"/>
    <property type="match status" value="1"/>
</dbReference>
<keyword evidence="2 4" id="KW-0067">ATP-binding</keyword>
<protein>
    <submittedName>
        <fullName evidence="4">Iron ABC transporter ATP-binding protein</fullName>
    </submittedName>
</protein>
<dbReference type="PANTHER" id="PTHR42794">
    <property type="entry name" value="HEMIN IMPORT ATP-BINDING PROTEIN HMUV"/>
    <property type="match status" value="1"/>
</dbReference>
<evidence type="ECO:0000256" key="1">
    <source>
        <dbReference type="ARBA" id="ARBA00022741"/>
    </source>
</evidence>
<reference evidence="4" key="1">
    <citation type="submission" date="2017-10" db="EMBL/GenBank/DDBJ databases">
        <title>Chryseobacterium sp. B5 is a hydrocarbonoclastic and plant growth promoting bacterium.</title>
        <authorList>
            <person name="Thijs S."/>
            <person name="Gkorezis P."/>
            <person name="Van Hamme J."/>
        </authorList>
    </citation>
    <scope>NUCLEOTIDE SEQUENCE</scope>
    <source>
        <strain evidence="4">B5</strain>
    </source>
</reference>
<dbReference type="PROSITE" id="PS50893">
    <property type="entry name" value="ABC_TRANSPORTER_2"/>
    <property type="match status" value="1"/>
</dbReference>
<dbReference type="GO" id="GO:0016887">
    <property type="term" value="F:ATP hydrolysis activity"/>
    <property type="evidence" value="ECO:0007669"/>
    <property type="project" value="InterPro"/>
</dbReference>
<keyword evidence="1" id="KW-0547">Nucleotide-binding</keyword>
<proteinExistence type="predicted"/>
<dbReference type="InterPro" id="IPR017871">
    <property type="entry name" value="ABC_transporter-like_CS"/>
</dbReference>
<evidence type="ECO:0000313" key="4">
    <source>
        <dbReference type="EMBL" id="PII35474.1"/>
    </source>
</evidence>
<dbReference type="PANTHER" id="PTHR42794:SF2">
    <property type="entry name" value="ABC TRANSPORTER ATP-BINDING PROTEIN"/>
    <property type="match status" value="1"/>
</dbReference>
<feature type="domain" description="ABC transporter" evidence="3">
    <location>
        <begin position="7"/>
        <end position="249"/>
    </location>
</feature>
<dbReference type="CDD" id="cd03214">
    <property type="entry name" value="ABC_Iron-Siderophores_B12_Hemin"/>
    <property type="match status" value="1"/>
</dbReference>
<dbReference type="AlphaFoldDB" id="A0A2G7T6C9"/>
<comment type="caution">
    <text evidence="4">The sequence shown here is derived from an EMBL/GenBank/DDBJ whole genome shotgun (WGS) entry which is preliminary data.</text>
</comment>
<dbReference type="Pfam" id="PF00005">
    <property type="entry name" value="ABC_tran"/>
    <property type="match status" value="1"/>
</dbReference>
<sequence>MPFRDALHVSDVHMGYGAAPVLRGATLGPLAAGSVNALVGPNGAGKSTLLRGIAGLQRMRGEVRLGTALLSSQPPVQRARQVVYVPQSLPERSRLAVFESVLSAAMAGEPAQAARGWPLAGTHEAETAVEQLLQRLELTALADRPLAALSGGQRQMVGLAQALVRRPRLLLLDEPTSALDLYHQHRVLDVVTEIAHERQLVVLAVLHDINLAMGWADRIMVLDQGRVVRAGSPFEVVDSALLHEVYRVQAVVETVNGRRLVAVRHALGGRGQEPS</sequence>
<dbReference type="Gene3D" id="3.40.50.300">
    <property type="entry name" value="P-loop containing nucleotide triphosphate hydrolases"/>
    <property type="match status" value="1"/>
</dbReference>
<dbReference type="PROSITE" id="PS00211">
    <property type="entry name" value="ABC_TRANSPORTER_1"/>
    <property type="match status" value="1"/>
</dbReference>
<accession>A0A2G7T6C9</accession>
<dbReference type="SUPFAM" id="SSF52540">
    <property type="entry name" value="P-loop containing nucleoside triphosphate hydrolases"/>
    <property type="match status" value="1"/>
</dbReference>
<evidence type="ECO:0000256" key="2">
    <source>
        <dbReference type="ARBA" id="ARBA00022840"/>
    </source>
</evidence>
<dbReference type="InterPro" id="IPR003593">
    <property type="entry name" value="AAA+_ATPase"/>
</dbReference>
<name>A0A2G7T6C9_9FLAO</name>
<organism evidence="4">
    <name type="scientific">Chryseobacterium sp. B5</name>
    <dbReference type="NCBI Taxonomy" id="2050562"/>
    <lineage>
        <taxon>Bacteria</taxon>
        <taxon>Pseudomonadati</taxon>
        <taxon>Bacteroidota</taxon>
        <taxon>Flavobacteriia</taxon>
        <taxon>Flavobacteriales</taxon>
        <taxon>Weeksellaceae</taxon>
        <taxon>Chryseobacterium group</taxon>
        <taxon>Chryseobacterium</taxon>
    </lineage>
</organism>
<dbReference type="InterPro" id="IPR027417">
    <property type="entry name" value="P-loop_NTPase"/>
</dbReference>
<dbReference type="GO" id="GO:0005524">
    <property type="term" value="F:ATP binding"/>
    <property type="evidence" value="ECO:0007669"/>
    <property type="project" value="UniProtKB-KW"/>
</dbReference>
<gene>
    <name evidence="4" type="ORF">CTI11_13750</name>
</gene>
<evidence type="ECO:0000259" key="3">
    <source>
        <dbReference type="PROSITE" id="PS50893"/>
    </source>
</evidence>
<dbReference type="InterPro" id="IPR003439">
    <property type="entry name" value="ABC_transporter-like_ATP-bd"/>
</dbReference>